<keyword evidence="2" id="KW-1185">Reference proteome</keyword>
<sequence>MAISTVSITPDPITVSIGACHFRIGNKRPEDLIKLVDEFVAKADNALFEAKDQGRNGFIISEW</sequence>
<dbReference type="Proteomes" id="UP000282060">
    <property type="component" value="Unassembled WGS sequence"/>
</dbReference>
<organism evidence="1 2">
    <name type="scientific">Shewanella atlantica</name>
    <dbReference type="NCBI Taxonomy" id="271099"/>
    <lineage>
        <taxon>Bacteria</taxon>
        <taxon>Pseudomonadati</taxon>
        <taxon>Pseudomonadota</taxon>
        <taxon>Gammaproteobacteria</taxon>
        <taxon>Alteromonadales</taxon>
        <taxon>Shewanellaceae</taxon>
        <taxon>Shewanella</taxon>
    </lineage>
</organism>
<protein>
    <recommendedName>
        <fullName evidence="3">Diguanylate cyclase</fullName>
    </recommendedName>
</protein>
<accession>A0A431W9H0</accession>
<dbReference type="InterPro" id="IPR029787">
    <property type="entry name" value="Nucleotide_cyclase"/>
</dbReference>
<dbReference type="RefSeq" id="WP_126505972.1">
    <property type="nucleotide sequence ID" value="NZ_RXNV01000004.1"/>
</dbReference>
<reference evidence="1 2" key="1">
    <citation type="submission" date="2018-12" db="EMBL/GenBank/DDBJ databases">
        <authorList>
            <person name="Yu L."/>
        </authorList>
    </citation>
    <scope>NUCLEOTIDE SEQUENCE [LARGE SCALE GENOMIC DNA]</scope>
    <source>
        <strain evidence="1 2">HAW-EB5</strain>
    </source>
</reference>
<name>A0A431W9H0_9GAMM</name>
<dbReference type="SUPFAM" id="SSF55073">
    <property type="entry name" value="Nucleotide cyclase"/>
    <property type="match status" value="1"/>
</dbReference>
<dbReference type="AlphaFoldDB" id="A0A431W9H0"/>
<evidence type="ECO:0000313" key="1">
    <source>
        <dbReference type="EMBL" id="RTR32132.1"/>
    </source>
</evidence>
<comment type="caution">
    <text evidence="1">The sequence shown here is derived from an EMBL/GenBank/DDBJ whole genome shotgun (WGS) entry which is preliminary data.</text>
</comment>
<dbReference type="InterPro" id="IPR043128">
    <property type="entry name" value="Rev_trsase/Diguanyl_cyclase"/>
</dbReference>
<dbReference type="OrthoDB" id="5800589at2"/>
<dbReference type="EMBL" id="RXNV01000004">
    <property type="protein sequence ID" value="RTR32132.1"/>
    <property type="molecule type" value="Genomic_DNA"/>
</dbReference>
<evidence type="ECO:0008006" key="3">
    <source>
        <dbReference type="Google" id="ProtNLM"/>
    </source>
</evidence>
<gene>
    <name evidence="1" type="ORF">EKG39_11915</name>
</gene>
<evidence type="ECO:0000313" key="2">
    <source>
        <dbReference type="Proteomes" id="UP000282060"/>
    </source>
</evidence>
<proteinExistence type="predicted"/>
<dbReference type="Gene3D" id="3.30.70.270">
    <property type="match status" value="1"/>
</dbReference>